<evidence type="ECO:0000256" key="2">
    <source>
        <dbReference type="ARBA" id="ARBA00022664"/>
    </source>
</evidence>
<dbReference type="InterPro" id="IPR050374">
    <property type="entry name" value="RRT5_SRSF_SR"/>
</dbReference>
<dbReference type="GO" id="GO:0003729">
    <property type="term" value="F:mRNA binding"/>
    <property type="evidence" value="ECO:0007669"/>
    <property type="project" value="TreeGrafter"/>
</dbReference>
<dbReference type="InterPro" id="IPR012677">
    <property type="entry name" value="Nucleotide-bd_a/b_plait_sf"/>
</dbReference>
<evidence type="ECO:0000256" key="7">
    <source>
        <dbReference type="SAM" id="MobiDB-lite"/>
    </source>
</evidence>
<dbReference type="SUPFAM" id="SSF54928">
    <property type="entry name" value="RNA-binding domain, RBD"/>
    <property type="match status" value="1"/>
</dbReference>
<feature type="compositionally biased region" description="Basic and acidic residues" evidence="7">
    <location>
        <begin position="199"/>
        <end position="221"/>
    </location>
</feature>
<evidence type="ECO:0000259" key="8">
    <source>
        <dbReference type="PROSITE" id="PS50102"/>
    </source>
</evidence>
<evidence type="ECO:0000256" key="3">
    <source>
        <dbReference type="ARBA" id="ARBA00022737"/>
    </source>
</evidence>
<feature type="compositionally biased region" description="Low complexity" evidence="7">
    <location>
        <begin position="260"/>
        <end position="271"/>
    </location>
</feature>
<feature type="compositionally biased region" description="Acidic residues" evidence="7">
    <location>
        <begin position="249"/>
        <end position="259"/>
    </location>
</feature>
<dbReference type="AlphaFoldDB" id="A0A0G4I099"/>
<protein>
    <recommendedName>
        <fullName evidence="8">RRM domain-containing protein</fullName>
    </recommendedName>
</protein>
<comment type="subcellular location">
    <subcellularLocation>
        <location evidence="1">Nucleus</location>
    </subcellularLocation>
</comment>
<dbReference type="Pfam" id="PF00076">
    <property type="entry name" value="RRM_1"/>
    <property type="match status" value="2"/>
</dbReference>
<dbReference type="SMART" id="SM00360">
    <property type="entry name" value="RRM"/>
    <property type="match status" value="2"/>
</dbReference>
<dbReference type="GO" id="GO:0006397">
    <property type="term" value="P:mRNA processing"/>
    <property type="evidence" value="ECO:0007669"/>
    <property type="project" value="UniProtKB-KW"/>
</dbReference>
<feature type="region of interest" description="Disordered" evidence="7">
    <location>
        <begin position="65"/>
        <end position="93"/>
    </location>
</feature>
<dbReference type="VEuPathDB" id="CryptoDB:Cvel_9867"/>
<gene>
    <name evidence="9" type="ORF">Cvel_9867</name>
</gene>
<dbReference type="PANTHER" id="PTHR23003:SF62">
    <property type="entry name" value="SERINE_ARGININE (SR)-TYPE SHUTTLING MRNA BINDING PROTEIN NPL3"/>
    <property type="match status" value="1"/>
</dbReference>
<evidence type="ECO:0000313" key="9">
    <source>
        <dbReference type="EMBL" id="CEM50227.1"/>
    </source>
</evidence>
<dbReference type="PhylomeDB" id="A0A0G4I099"/>
<organism evidence="9">
    <name type="scientific">Chromera velia CCMP2878</name>
    <dbReference type="NCBI Taxonomy" id="1169474"/>
    <lineage>
        <taxon>Eukaryota</taxon>
        <taxon>Sar</taxon>
        <taxon>Alveolata</taxon>
        <taxon>Colpodellida</taxon>
        <taxon>Chromeraceae</taxon>
        <taxon>Chromera</taxon>
    </lineage>
</organism>
<dbReference type="InterPro" id="IPR035979">
    <property type="entry name" value="RBD_domain_sf"/>
</dbReference>
<dbReference type="GO" id="GO:0005634">
    <property type="term" value="C:nucleus"/>
    <property type="evidence" value="ECO:0007669"/>
    <property type="project" value="UniProtKB-SubCell"/>
</dbReference>
<keyword evidence="3" id="KW-0677">Repeat</keyword>
<dbReference type="PANTHER" id="PTHR23003">
    <property type="entry name" value="RNA RECOGNITION MOTIF RRM DOMAIN CONTAINING PROTEIN"/>
    <property type="match status" value="1"/>
</dbReference>
<dbReference type="Gene3D" id="3.30.70.330">
    <property type="match status" value="2"/>
</dbReference>
<feature type="domain" description="RRM" evidence="8">
    <location>
        <begin position="8"/>
        <end position="85"/>
    </location>
</feature>
<reference evidence="9" key="1">
    <citation type="submission" date="2014-11" db="EMBL/GenBank/DDBJ databases">
        <authorList>
            <person name="Otto D Thomas"/>
            <person name="Naeem Raeece"/>
        </authorList>
    </citation>
    <scope>NUCLEOTIDE SEQUENCE</scope>
</reference>
<name>A0A0G4I099_9ALVE</name>
<evidence type="ECO:0000256" key="5">
    <source>
        <dbReference type="ARBA" id="ARBA00023242"/>
    </source>
</evidence>
<dbReference type="PROSITE" id="PS50102">
    <property type="entry name" value="RRM"/>
    <property type="match status" value="2"/>
</dbReference>
<keyword evidence="2" id="KW-0507">mRNA processing</keyword>
<feature type="region of interest" description="Disordered" evidence="7">
    <location>
        <begin position="170"/>
        <end position="271"/>
    </location>
</feature>
<evidence type="ECO:0000256" key="1">
    <source>
        <dbReference type="ARBA" id="ARBA00004123"/>
    </source>
</evidence>
<feature type="domain" description="RRM" evidence="8">
    <location>
        <begin position="100"/>
        <end position="176"/>
    </location>
</feature>
<proteinExistence type="predicted"/>
<sequence>MSGRLDDPRIYVGGLPGDANPGEVEKLFEKYGVVKVDGPKRQIETNSAFAFVTFKDIRDAEDAIQDKDGHDFPGGYKIKVQAPRSRGPYSSPSASRGLGWKVVISRLPEGASWQDIKDHFRRVGPVAYANVNQDGTGVCEFPDPKDAHAAVKDMDGTEMKSHTGERGVINVDMDTANPPEDAYRGPPPARNGYGGGGYGRDRYDDRGYGGRDRYDDRHTEVVMDTTTAEIGDTTEGTTVGGTTGTTTGAEEDTTTDTEGDATAAAAGTAATVTAATERPLFLSWRSEQQA</sequence>
<evidence type="ECO:0000256" key="6">
    <source>
        <dbReference type="PROSITE-ProRule" id="PRU00176"/>
    </source>
</evidence>
<dbReference type="EMBL" id="CDMZ01004591">
    <property type="protein sequence ID" value="CEM50227.1"/>
    <property type="molecule type" value="Genomic_DNA"/>
</dbReference>
<keyword evidence="5" id="KW-0539">Nucleus</keyword>
<keyword evidence="4 6" id="KW-0694">RNA-binding</keyword>
<evidence type="ECO:0000256" key="4">
    <source>
        <dbReference type="ARBA" id="ARBA00022884"/>
    </source>
</evidence>
<accession>A0A0G4I099</accession>
<dbReference type="InterPro" id="IPR000504">
    <property type="entry name" value="RRM_dom"/>
</dbReference>
<dbReference type="GO" id="GO:0005737">
    <property type="term" value="C:cytoplasm"/>
    <property type="evidence" value="ECO:0007669"/>
    <property type="project" value="TreeGrafter"/>
</dbReference>